<organism evidence="9 10">
    <name type="scientific">Dendryphion nanum</name>
    <dbReference type="NCBI Taxonomy" id="256645"/>
    <lineage>
        <taxon>Eukaryota</taxon>
        <taxon>Fungi</taxon>
        <taxon>Dikarya</taxon>
        <taxon>Ascomycota</taxon>
        <taxon>Pezizomycotina</taxon>
        <taxon>Dothideomycetes</taxon>
        <taxon>Pleosporomycetidae</taxon>
        <taxon>Pleosporales</taxon>
        <taxon>Torulaceae</taxon>
        <taxon>Dendryphion</taxon>
    </lineage>
</organism>
<feature type="transmembrane region" description="Helical" evidence="7">
    <location>
        <begin position="93"/>
        <end position="114"/>
    </location>
</feature>
<reference evidence="9" key="1">
    <citation type="journal article" date="2021" name="Nat. Commun.">
        <title>Genetic determinants of endophytism in the Arabidopsis root mycobiome.</title>
        <authorList>
            <person name="Mesny F."/>
            <person name="Miyauchi S."/>
            <person name="Thiergart T."/>
            <person name="Pickel B."/>
            <person name="Atanasova L."/>
            <person name="Karlsson M."/>
            <person name="Huettel B."/>
            <person name="Barry K.W."/>
            <person name="Haridas S."/>
            <person name="Chen C."/>
            <person name="Bauer D."/>
            <person name="Andreopoulos W."/>
            <person name="Pangilinan J."/>
            <person name="LaButti K."/>
            <person name="Riley R."/>
            <person name="Lipzen A."/>
            <person name="Clum A."/>
            <person name="Drula E."/>
            <person name="Henrissat B."/>
            <person name="Kohler A."/>
            <person name="Grigoriev I.V."/>
            <person name="Martin F.M."/>
            <person name="Hacquard S."/>
        </authorList>
    </citation>
    <scope>NUCLEOTIDE SEQUENCE</scope>
    <source>
        <strain evidence="9">MPI-CAGE-CH-0243</strain>
    </source>
</reference>
<evidence type="ECO:0000313" key="9">
    <source>
        <dbReference type="EMBL" id="KAH7127219.1"/>
    </source>
</evidence>
<gene>
    <name evidence="9" type="ORF">B0J11DRAFT_527509</name>
</gene>
<name>A0A9P9IQ73_9PLEO</name>
<proteinExistence type="inferred from homology"/>
<comment type="similarity">
    <text evidence="5">Belongs to the SAT4 family.</text>
</comment>
<evidence type="ECO:0000256" key="5">
    <source>
        <dbReference type="ARBA" id="ARBA00038359"/>
    </source>
</evidence>
<dbReference type="PANTHER" id="PTHR33048">
    <property type="entry name" value="PTH11-LIKE INTEGRAL MEMBRANE PROTEIN (AFU_ORTHOLOGUE AFUA_5G11245)"/>
    <property type="match status" value="1"/>
</dbReference>
<keyword evidence="4 7" id="KW-0472">Membrane</keyword>
<sequence length="359" mass="41032">MLYLPRKHDDDNPHGYVDPSKELNTGLWTLFAAASFFLGLRVWVKFTRRHGLWYDDYILLVSWVILAVNNSLISVEYATGYVTDTWDDRMHILINITSCGTLIGQSLTKTAFGVTLLKLTKGWQQWVIWFCIATMNAYMISKVVLQWAKVCGKKSYDVWYRLDLCLEPKFRDNFKEGGNIYNIIMDFVFALFPWVVTWNLDMRRAEKIGLCITMSLGMVVAIVSAIRIAWKDETNEKDALYFYRNAQSNVWYSSEIVGTIIVQCIPVLRPLIRDFHTSLTSKKLGSTTDAGTTPRRSKFFGRRPSDPFLSNHSATYSATCWANDLESDHNAITTKGDDKIELGAIPEEQLINVKGIDKG</sequence>
<accession>A0A9P9IQ73</accession>
<evidence type="ECO:0000256" key="4">
    <source>
        <dbReference type="ARBA" id="ARBA00023136"/>
    </source>
</evidence>
<feature type="transmembrane region" description="Helical" evidence="7">
    <location>
        <begin position="179"/>
        <end position="196"/>
    </location>
</feature>
<comment type="caution">
    <text evidence="9">The sequence shown here is derived from an EMBL/GenBank/DDBJ whole genome shotgun (WGS) entry which is preliminary data.</text>
</comment>
<feature type="transmembrane region" description="Helical" evidence="7">
    <location>
        <begin position="126"/>
        <end position="148"/>
    </location>
</feature>
<feature type="transmembrane region" description="Helical" evidence="7">
    <location>
        <begin position="208"/>
        <end position="230"/>
    </location>
</feature>
<dbReference type="GO" id="GO:0016020">
    <property type="term" value="C:membrane"/>
    <property type="evidence" value="ECO:0007669"/>
    <property type="project" value="UniProtKB-SubCell"/>
</dbReference>
<evidence type="ECO:0000256" key="7">
    <source>
        <dbReference type="SAM" id="Phobius"/>
    </source>
</evidence>
<evidence type="ECO:0000256" key="3">
    <source>
        <dbReference type="ARBA" id="ARBA00022989"/>
    </source>
</evidence>
<dbReference type="Proteomes" id="UP000700596">
    <property type="component" value="Unassembled WGS sequence"/>
</dbReference>
<dbReference type="EMBL" id="JAGMWT010000006">
    <property type="protein sequence ID" value="KAH7127219.1"/>
    <property type="molecule type" value="Genomic_DNA"/>
</dbReference>
<feature type="transmembrane region" description="Helical" evidence="7">
    <location>
        <begin position="26"/>
        <end position="44"/>
    </location>
</feature>
<keyword evidence="10" id="KW-1185">Reference proteome</keyword>
<feature type="domain" description="Rhodopsin" evidence="8">
    <location>
        <begin position="40"/>
        <end position="273"/>
    </location>
</feature>
<evidence type="ECO:0000313" key="10">
    <source>
        <dbReference type="Proteomes" id="UP000700596"/>
    </source>
</evidence>
<evidence type="ECO:0000256" key="1">
    <source>
        <dbReference type="ARBA" id="ARBA00004141"/>
    </source>
</evidence>
<evidence type="ECO:0000259" key="8">
    <source>
        <dbReference type="Pfam" id="PF20684"/>
    </source>
</evidence>
<keyword evidence="3 7" id="KW-1133">Transmembrane helix</keyword>
<comment type="subcellular location">
    <subcellularLocation>
        <location evidence="1">Membrane</location>
        <topology evidence="1">Multi-pass membrane protein</topology>
    </subcellularLocation>
</comment>
<keyword evidence="2 7" id="KW-0812">Transmembrane</keyword>
<protein>
    <recommendedName>
        <fullName evidence="8">Rhodopsin domain-containing protein</fullName>
    </recommendedName>
</protein>
<dbReference type="OrthoDB" id="5417887at2759"/>
<dbReference type="Pfam" id="PF20684">
    <property type="entry name" value="Fung_rhodopsin"/>
    <property type="match status" value="1"/>
</dbReference>
<dbReference type="InterPro" id="IPR052337">
    <property type="entry name" value="SAT4-like"/>
</dbReference>
<dbReference type="InterPro" id="IPR049326">
    <property type="entry name" value="Rhodopsin_dom_fungi"/>
</dbReference>
<feature type="region of interest" description="Disordered" evidence="6">
    <location>
        <begin position="283"/>
        <end position="304"/>
    </location>
</feature>
<evidence type="ECO:0000256" key="6">
    <source>
        <dbReference type="SAM" id="MobiDB-lite"/>
    </source>
</evidence>
<evidence type="ECO:0000256" key="2">
    <source>
        <dbReference type="ARBA" id="ARBA00022692"/>
    </source>
</evidence>
<dbReference type="PANTHER" id="PTHR33048:SF147">
    <property type="entry name" value="INTEGRAL MEMBRANE PROTEIN"/>
    <property type="match status" value="1"/>
</dbReference>
<dbReference type="AlphaFoldDB" id="A0A9P9IQ73"/>
<feature type="transmembrane region" description="Helical" evidence="7">
    <location>
        <begin position="56"/>
        <end position="73"/>
    </location>
</feature>
<feature type="transmembrane region" description="Helical" evidence="7">
    <location>
        <begin position="250"/>
        <end position="272"/>
    </location>
</feature>